<dbReference type="Gene3D" id="3.90.180.10">
    <property type="entry name" value="Medium-chain alcohol dehydrogenases, catalytic domain"/>
    <property type="match status" value="1"/>
</dbReference>
<comment type="similarity">
    <text evidence="5">Belongs to the zinc-containing alcohol dehydrogenase family.</text>
</comment>
<evidence type="ECO:0000259" key="6">
    <source>
        <dbReference type="SMART" id="SM00829"/>
    </source>
</evidence>
<name>A0A8H5GVN0_9AGAR</name>
<feature type="domain" description="Enoyl reductase (ER)" evidence="6">
    <location>
        <begin position="13"/>
        <end position="279"/>
    </location>
</feature>
<dbReference type="PROSITE" id="PS00065">
    <property type="entry name" value="D_2_HYDROXYACID_DH_1"/>
    <property type="match status" value="1"/>
</dbReference>
<evidence type="ECO:0000256" key="1">
    <source>
        <dbReference type="ARBA" id="ARBA00001947"/>
    </source>
</evidence>
<dbReference type="EMBL" id="JAACJM010000006">
    <property type="protein sequence ID" value="KAF5372136.1"/>
    <property type="molecule type" value="Genomic_DNA"/>
</dbReference>
<dbReference type="Gene3D" id="3.40.50.720">
    <property type="entry name" value="NAD(P)-binding Rossmann-like Domain"/>
    <property type="match status" value="1"/>
</dbReference>
<evidence type="ECO:0000256" key="5">
    <source>
        <dbReference type="RuleBase" id="RU361277"/>
    </source>
</evidence>
<evidence type="ECO:0000313" key="7">
    <source>
        <dbReference type="EMBL" id="KAF5372136.1"/>
    </source>
</evidence>
<dbReference type="InterPro" id="IPR013149">
    <property type="entry name" value="ADH-like_C"/>
</dbReference>
<dbReference type="SUPFAM" id="SSF51735">
    <property type="entry name" value="NAD(P)-binding Rossmann-fold domains"/>
    <property type="match status" value="1"/>
</dbReference>
<proteinExistence type="inferred from homology"/>
<comment type="caution">
    <text evidence="7">The sequence shown here is derived from an EMBL/GenBank/DDBJ whole genome shotgun (WGS) entry which is preliminary data.</text>
</comment>
<evidence type="ECO:0000256" key="3">
    <source>
        <dbReference type="ARBA" id="ARBA00022833"/>
    </source>
</evidence>
<keyword evidence="3 5" id="KW-0862">Zinc</keyword>
<dbReference type="FunFam" id="3.40.50.720:FF:000022">
    <property type="entry name" value="Cinnamyl alcohol dehydrogenase"/>
    <property type="match status" value="1"/>
</dbReference>
<keyword evidence="2 5" id="KW-0479">Metal-binding</keyword>
<dbReference type="InterPro" id="IPR047109">
    <property type="entry name" value="CAD-like"/>
</dbReference>
<organism evidence="7 8">
    <name type="scientific">Tetrapyrgos nigripes</name>
    <dbReference type="NCBI Taxonomy" id="182062"/>
    <lineage>
        <taxon>Eukaryota</taxon>
        <taxon>Fungi</taxon>
        <taxon>Dikarya</taxon>
        <taxon>Basidiomycota</taxon>
        <taxon>Agaricomycotina</taxon>
        <taxon>Agaricomycetes</taxon>
        <taxon>Agaricomycetidae</taxon>
        <taxon>Agaricales</taxon>
        <taxon>Marasmiineae</taxon>
        <taxon>Marasmiaceae</taxon>
        <taxon>Tetrapyrgos</taxon>
    </lineage>
</organism>
<dbReference type="InterPro" id="IPR002328">
    <property type="entry name" value="ADH_Zn_CS"/>
</dbReference>
<evidence type="ECO:0000256" key="2">
    <source>
        <dbReference type="ARBA" id="ARBA00022723"/>
    </source>
</evidence>
<dbReference type="PROSITE" id="PS00059">
    <property type="entry name" value="ADH_ZINC"/>
    <property type="match status" value="1"/>
</dbReference>
<dbReference type="GO" id="GO:0016616">
    <property type="term" value="F:oxidoreductase activity, acting on the CH-OH group of donors, NAD or NADP as acceptor"/>
    <property type="evidence" value="ECO:0007669"/>
    <property type="project" value="InterPro"/>
</dbReference>
<gene>
    <name evidence="7" type="ORF">D9758_005073</name>
</gene>
<dbReference type="InterPro" id="IPR029752">
    <property type="entry name" value="D-isomer_DH_CS1"/>
</dbReference>
<dbReference type="InterPro" id="IPR011032">
    <property type="entry name" value="GroES-like_sf"/>
</dbReference>
<dbReference type="OrthoDB" id="1879366at2759"/>
<dbReference type="Pfam" id="PF08240">
    <property type="entry name" value="ADH_N"/>
    <property type="match status" value="1"/>
</dbReference>
<reference evidence="7 8" key="1">
    <citation type="journal article" date="2020" name="ISME J.">
        <title>Uncovering the hidden diversity of litter-decomposition mechanisms in mushroom-forming fungi.</title>
        <authorList>
            <person name="Floudas D."/>
            <person name="Bentzer J."/>
            <person name="Ahren D."/>
            <person name="Johansson T."/>
            <person name="Persson P."/>
            <person name="Tunlid A."/>
        </authorList>
    </citation>
    <scope>NUCLEOTIDE SEQUENCE [LARGE SCALE GENOMIC DNA]</scope>
    <source>
        <strain evidence="7 8">CBS 291.85</strain>
    </source>
</reference>
<comment type="cofactor">
    <cofactor evidence="1 5">
        <name>Zn(2+)</name>
        <dbReference type="ChEBI" id="CHEBI:29105"/>
    </cofactor>
</comment>
<dbReference type="Proteomes" id="UP000559256">
    <property type="component" value="Unassembled WGS sequence"/>
</dbReference>
<dbReference type="Pfam" id="PF00107">
    <property type="entry name" value="ADH_zinc_N"/>
    <property type="match status" value="1"/>
</dbReference>
<dbReference type="AlphaFoldDB" id="A0A8H5GVN0"/>
<dbReference type="GO" id="GO:0008270">
    <property type="term" value="F:zinc ion binding"/>
    <property type="evidence" value="ECO:0007669"/>
    <property type="project" value="InterPro"/>
</dbReference>
<dbReference type="SUPFAM" id="SSF50129">
    <property type="entry name" value="GroES-like"/>
    <property type="match status" value="1"/>
</dbReference>
<keyword evidence="8" id="KW-1185">Reference proteome</keyword>
<dbReference type="PANTHER" id="PTHR42683">
    <property type="entry name" value="ALDEHYDE REDUCTASE"/>
    <property type="match status" value="1"/>
</dbReference>
<dbReference type="InterPro" id="IPR020843">
    <property type="entry name" value="ER"/>
</dbReference>
<evidence type="ECO:0000256" key="4">
    <source>
        <dbReference type="ARBA" id="ARBA00023002"/>
    </source>
</evidence>
<dbReference type="InterPro" id="IPR013154">
    <property type="entry name" value="ADH-like_N"/>
</dbReference>
<dbReference type="SMART" id="SM00829">
    <property type="entry name" value="PKS_ER"/>
    <property type="match status" value="1"/>
</dbReference>
<evidence type="ECO:0000313" key="8">
    <source>
        <dbReference type="Proteomes" id="UP000559256"/>
    </source>
</evidence>
<dbReference type="InterPro" id="IPR036291">
    <property type="entry name" value="NAD(P)-bd_dom_sf"/>
</dbReference>
<sequence>MSSTTYESIQFRGSPSGEVVQKTFTYDGLAPNEVIIKVTASGLCFTDVHMLRSDLVLGHEGVGIVQAVGSGCKNVKVGDRVGWGYLNSTCQTCEYCLGSDDPYCPQKEQFGVNNHDCGSLSNIAKRKEDWLFKVPPEMSDIDAAPLMCGGTTVWSPIIRNCKPFDRVGIIGIGGLGHLAIQFLRKMGCDVVVFSTDASKREEALSLGANEFHCVKGLQKDYGELGIKPIDKLLISASSKIPMGQFYPIMKPRSTIIPLSVADGDLTVPYTQHVLTGMALQGSFISPKLEQQRMLEFSARNGVHVMAEKFPMTLKGINEALEKLKNGKMRYRGVLIPEN</sequence>
<accession>A0A8H5GVN0</accession>
<keyword evidence="4" id="KW-0560">Oxidoreductase</keyword>
<dbReference type="CDD" id="cd05283">
    <property type="entry name" value="CAD1"/>
    <property type="match status" value="1"/>
</dbReference>
<protein>
    <recommendedName>
        <fullName evidence="6">Enoyl reductase (ER) domain-containing protein</fullName>
    </recommendedName>
</protein>